<accession>A0A9N9T9L7</accession>
<evidence type="ECO:0000313" key="3">
    <source>
        <dbReference type="Proteomes" id="UP001153709"/>
    </source>
</evidence>
<protein>
    <recommendedName>
        <fullName evidence="1">DUF5641 domain-containing protein</fullName>
    </recommendedName>
</protein>
<dbReference type="InterPro" id="IPR040676">
    <property type="entry name" value="DUF5641"/>
</dbReference>
<keyword evidence="3" id="KW-1185">Reference proteome</keyword>
<dbReference type="Proteomes" id="UP001153709">
    <property type="component" value="Chromosome 6"/>
</dbReference>
<evidence type="ECO:0000259" key="1">
    <source>
        <dbReference type="Pfam" id="PF18701"/>
    </source>
</evidence>
<dbReference type="PANTHER" id="PTHR47331">
    <property type="entry name" value="PHD-TYPE DOMAIN-CONTAINING PROTEIN"/>
    <property type="match status" value="1"/>
</dbReference>
<organism evidence="2 3">
    <name type="scientific">Diabrotica balteata</name>
    <name type="common">Banded cucumber beetle</name>
    <dbReference type="NCBI Taxonomy" id="107213"/>
    <lineage>
        <taxon>Eukaryota</taxon>
        <taxon>Metazoa</taxon>
        <taxon>Ecdysozoa</taxon>
        <taxon>Arthropoda</taxon>
        <taxon>Hexapoda</taxon>
        <taxon>Insecta</taxon>
        <taxon>Pterygota</taxon>
        <taxon>Neoptera</taxon>
        <taxon>Endopterygota</taxon>
        <taxon>Coleoptera</taxon>
        <taxon>Polyphaga</taxon>
        <taxon>Cucujiformia</taxon>
        <taxon>Chrysomeloidea</taxon>
        <taxon>Chrysomelidae</taxon>
        <taxon>Galerucinae</taxon>
        <taxon>Diabroticina</taxon>
        <taxon>Diabroticites</taxon>
        <taxon>Diabrotica</taxon>
    </lineage>
</organism>
<sequence>MTSLSKNKLLQKDKILNETKDLFMDMPSTSTGLGLFSLKQVVPYPNAPQKQIKQQSKNKGKTVILISTHYKEKLETSLDTRKPKVNVKNVNSKTKIKSLKHKTVKNCLIAAENIVNSRPLTYLPIESKESESLTPNHFLIGSSNGDKRIGFLNEDIKVFNFNYLYREQFANKCWQCFISEYIPELLLRAKWHKLVVPIKEGDIVIICDKDLPRCNWPKGEVIEVKESPDGQVRRAIVQTKSGIYERPVIKLAEALNMVYNDNIDLTGIYKGPTDPNVMTDEGSADEDNSGFVDNLSRKQLLAEAELSYFDGAPEENSMQIKITLYLCCDEVDIPKHHCLLVYKTTERKHNQCLLTQYDEFANTTQI</sequence>
<dbReference type="OrthoDB" id="6768586at2759"/>
<feature type="domain" description="DUF5641" evidence="1">
    <location>
        <begin position="167"/>
        <end position="252"/>
    </location>
</feature>
<name>A0A9N9T9L7_DIABA</name>
<dbReference type="EMBL" id="OU898281">
    <property type="protein sequence ID" value="CAG9837043.1"/>
    <property type="molecule type" value="Genomic_DNA"/>
</dbReference>
<dbReference type="Pfam" id="PF18701">
    <property type="entry name" value="DUF5641"/>
    <property type="match status" value="1"/>
</dbReference>
<reference evidence="2" key="1">
    <citation type="submission" date="2022-01" db="EMBL/GenBank/DDBJ databases">
        <authorList>
            <person name="King R."/>
        </authorList>
    </citation>
    <scope>NUCLEOTIDE SEQUENCE</scope>
</reference>
<gene>
    <name evidence="2" type="ORF">DIABBA_LOCUS10064</name>
</gene>
<evidence type="ECO:0000313" key="2">
    <source>
        <dbReference type="EMBL" id="CAG9837043.1"/>
    </source>
</evidence>
<proteinExistence type="predicted"/>
<dbReference type="AlphaFoldDB" id="A0A9N9T9L7"/>